<comment type="caution">
    <text evidence="2">The sequence shown here is derived from an EMBL/GenBank/DDBJ whole genome shotgun (WGS) entry which is preliminary data.</text>
</comment>
<dbReference type="AlphaFoldDB" id="A0A9P8Q956"/>
<dbReference type="EMBL" id="JAEUBG010001462">
    <property type="protein sequence ID" value="KAH3686302.1"/>
    <property type="molecule type" value="Genomic_DNA"/>
</dbReference>
<evidence type="ECO:0000256" key="1">
    <source>
        <dbReference type="SAM" id="MobiDB-lite"/>
    </source>
</evidence>
<dbReference type="OrthoDB" id="2348401at2759"/>
<protein>
    <recommendedName>
        <fullName evidence="4">12 kDa heat shock protein</fullName>
    </recommendedName>
</protein>
<evidence type="ECO:0000313" key="3">
    <source>
        <dbReference type="Proteomes" id="UP000774326"/>
    </source>
</evidence>
<organism evidence="2 3">
    <name type="scientific">Wickerhamomyces pijperi</name>
    <name type="common">Yeast</name>
    <name type="synonym">Pichia pijperi</name>
    <dbReference type="NCBI Taxonomy" id="599730"/>
    <lineage>
        <taxon>Eukaryota</taxon>
        <taxon>Fungi</taxon>
        <taxon>Dikarya</taxon>
        <taxon>Ascomycota</taxon>
        <taxon>Saccharomycotina</taxon>
        <taxon>Saccharomycetes</taxon>
        <taxon>Phaffomycetales</taxon>
        <taxon>Wickerhamomycetaceae</taxon>
        <taxon>Wickerhamomyces</taxon>
    </lineage>
</organism>
<dbReference type="Gene3D" id="6.10.280.100">
    <property type="match status" value="1"/>
</dbReference>
<dbReference type="Proteomes" id="UP000774326">
    <property type="component" value="Unassembled WGS sequence"/>
</dbReference>
<proteinExistence type="predicted"/>
<keyword evidence="3" id="KW-1185">Reference proteome</keyword>
<reference evidence="2" key="1">
    <citation type="journal article" date="2021" name="Open Biol.">
        <title>Shared evolutionary footprints suggest mitochondrial oxidative damage underlies multiple complex I losses in fungi.</title>
        <authorList>
            <person name="Schikora-Tamarit M.A."/>
            <person name="Marcet-Houben M."/>
            <person name="Nosek J."/>
            <person name="Gabaldon T."/>
        </authorList>
    </citation>
    <scope>NUCLEOTIDE SEQUENCE</scope>
    <source>
        <strain evidence="2">CBS2887</strain>
    </source>
</reference>
<evidence type="ECO:0000313" key="2">
    <source>
        <dbReference type="EMBL" id="KAH3686302.1"/>
    </source>
</evidence>
<dbReference type="PIRSF" id="PIRSF002590">
    <property type="entry name" value="HSP9/HSP12_fun"/>
    <property type="match status" value="1"/>
</dbReference>
<reference evidence="2" key="2">
    <citation type="submission" date="2021-01" db="EMBL/GenBank/DDBJ databases">
        <authorList>
            <person name="Schikora-Tamarit M.A."/>
        </authorList>
    </citation>
    <scope>NUCLEOTIDE SEQUENCE</scope>
    <source>
        <strain evidence="2">CBS2887</strain>
    </source>
</reference>
<dbReference type="Pfam" id="PF04119">
    <property type="entry name" value="HSP9_HSP12"/>
    <property type="match status" value="1"/>
</dbReference>
<name>A0A9P8Q956_WICPI</name>
<feature type="region of interest" description="Disordered" evidence="1">
    <location>
        <begin position="1"/>
        <end position="117"/>
    </location>
</feature>
<sequence length="117" mass="12363">MSDTGRKDFSTKAKEAITPESQKSYLDQAKESVTDTVDKVQGKLQPEENKGVGQGVSDAFSKGKDEANSANHKSFSETASEYVDSAKKSLNDAAEYVSSSLHGAKKGAADAASEAKK</sequence>
<gene>
    <name evidence="2" type="ORF">WICPIJ_002664</name>
</gene>
<feature type="compositionally biased region" description="Basic and acidic residues" evidence="1">
    <location>
        <begin position="28"/>
        <end position="50"/>
    </location>
</feature>
<feature type="compositionally biased region" description="Basic and acidic residues" evidence="1">
    <location>
        <begin position="1"/>
        <end position="17"/>
    </location>
</feature>
<accession>A0A9P8Q956</accession>
<evidence type="ECO:0008006" key="4">
    <source>
        <dbReference type="Google" id="ProtNLM"/>
    </source>
</evidence>
<feature type="compositionally biased region" description="Polar residues" evidence="1">
    <location>
        <begin position="68"/>
        <end position="79"/>
    </location>
</feature>
<dbReference type="InterPro" id="IPR007250">
    <property type="entry name" value="HSP9_HSP12"/>
</dbReference>